<dbReference type="AlphaFoldDB" id="A0A2M4DB88"/>
<evidence type="ECO:0000313" key="2">
    <source>
        <dbReference type="EMBL" id="MBW74815.1"/>
    </source>
</evidence>
<dbReference type="EMBL" id="GGFL01010637">
    <property type="protein sequence ID" value="MBW74815.1"/>
    <property type="molecule type" value="Transcribed_RNA"/>
</dbReference>
<protein>
    <submittedName>
        <fullName evidence="2">Putative secreted protein</fullName>
    </submittedName>
</protein>
<proteinExistence type="predicted"/>
<feature type="chain" id="PRO_5014876111" evidence="1">
    <location>
        <begin position="21"/>
        <end position="85"/>
    </location>
</feature>
<keyword evidence="1" id="KW-0732">Signal</keyword>
<name>A0A2M4DB88_ANODA</name>
<organism evidence="2">
    <name type="scientific">Anopheles darlingi</name>
    <name type="common">Mosquito</name>
    <dbReference type="NCBI Taxonomy" id="43151"/>
    <lineage>
        <taxon>Eukaryota</taxon>
        <taxon>Metazoa</taxon>
        <taxon>Ecdysozoa</taxon>
        <taxon>Arthropoda</taxon>
        <taxon>Hexapoda</taxon>
        <taxon>Insecta</taxon>
        <taxon>Pterygota</taxon>
        <taxon>Neoptera</taxon>
        <taxon>Endopterygota</taxon>
        <taxon>Diptera</taxon>
        <taxon>Nematocera</taxon>
        <taxon>Culicoidea</taxon>
        <taxon>Culicidae</taxon>
        <taxon>Anophelinae</taxon>
        <taxon>Anopheles</taxon>
    </lineage>
</organism>
<feature type="signal peptide" evidence="1">
    <location>
        <begin position="1"/>
        <end position="20"/>
    </location>
</feature>
<accession>A0A2M4DB88</accession>
<reference evidence="2" key="1">
    <citation type="submission" date="2018-01" db="EMBL/GenBank/DDBJ databases">
        <title>An insight into the sialome of Amazonian anophelines.</title>
        <authorList>
            <person name="Ribeiro J.M."/>
            <person name="Scarpassa V."/>
            <person name="Calvo E."/>
        </authorList>
    </citation>
    <scope>NUCLEOTIDE SEQUENCE</scope>
</reference>
<evidence type="ECO:0000256" key="1">
    <source>
        <dbReference type="SAM" id="SignalP"/>
    </source>
</evidence>
<sequence length="85" mass="9420">MMSHGLWVFVLLAKCGCGCGSRSLKTLCHHRPSITVRLGVALNGLFPSVFVFSVSPSFSGRYEEVYDGFRFFFPVEGSYEGMGKM</sequence>